<feature type="transmembrane region" description="Helical" evidence="1">
    <location>
        <begin position="12"/>
        <end position="30"/>
    </location>
</feature>
<accession>A0ABW4JQQ8</accession>
<protein>
    <submittedName>
        <fullName evidence="2">Uncharacterized protein</fullName>
    </submittedName>
</protein>
<organism evidence="2 3">
    <name type="scientific">Alicyclobacillus fodiniaquatilis</name>
    <dbReference type="NCBI Taxonomy" id="1661150"/>
    <lineage>
        <taxon>Bacteria</taxon>
        <taxon>Bacillati</taxon>
        <taxon>Bacillota</taxon>
        <taxon>Bacilli</taxon>
        <taxon>Bacillales</taxon>
        <taxon>Alicyclobacillaceae</taxon>
        <taxon>Alicyclobacillus</taxon>
    </lineage>
</organism>
<sequence length="172" mass="19188">MDLRITLFTTQHINLIMAIAILCLAVWGGCTGHPAFVFGLAIVGASAYFAGILIGVSVAIVYLSVNLCIGWTHPVQSSVILLQLIGYLAVAFLGYKHKTFKEKQKTINKPHQVLPWAMVNEVRTSLSAIRFLLFPLQNRDAANPELQKATDELSRLEQLFQELEEKGEKRHE</sequence>
<proteinExistence type="predicted"/>
<dbReference type="PROSITE" id="PS51257">
    <property type="entry name" value="PROKAR_LIPOPROTEIN"/>
    <property type="match status" value="1"/>
</dbReference>
<dbReference type="EMBL" id="JBHUCX010000092">
    <property type="protein sequence ID" value="MFD1677485.1"/>
    <property type="molecule type" value="Genomic_DNA"/>
</dbReference>
<feature type="transmembrane region" description="Helical" evidence="1">
    <location>
        <begin position="37"/>
        <end position="63"/>
    </location>
</feature>
<reference evidence="3" key="1">
    <citation type="journal article" date="2019" name="Int. J. Syst. Evol. Microbiol.">
        <title>The Global Catalogue of Microorganisms (GCM) 10K type strain sequencing project: providing services to taxonomists for standard genome sequencing and annotation.</title>
        <authorList>
            <consortium name="The Broad Institute Genomics Platform"/>
            <consortium name="The Broad Institute Genome Sequencing Center for Infectious Disease"/>
            <person name="Wu L."/>
            <person name="Ma J."/>
        </authorList>
    </citation>
    <scope>NUCLEOTIDE SEQUENCE [LARGE SCALE GENOMIC DNA]</scope>
    <source>
        <strain evidence="3">CGMCC 1.12286</strain>
    </source>
</reference>
<keyword evidence="1" id="KW-0472">Membrane</keyword>
<dbReference type="RefSeq" id="WP_377945375.1">
    <property type="nucleotide sequence ID" value="NZ_JBHUCX010000092.1"/>
</dbReference>
<evidence type="ECO:0000313" key="2">
    <source>
        <dbReference type="EMBL" id="MFD1677485.1"/>
    </source>
</evidence>
<dbReference type="Proteomes" id="UP001597079">
    <property type="component" value="Unassembled WGS sequence"/>
</dbReference>
<evidence type="ECO:0000256" key="1">
    <source>
        <dbReference type="SAM" id="Phobius"/>
    </source>
</evidence>
<name>A0ABW4JQQ8_9BACL</name>
<keyword evidence="1" id="KW-0812">Transmembrane</keyword>
<keyword evidence="1" id="KW-1133">Transmembrane helix</keyword>
<evidence type="ECO:0000313" key="3">
    <source>
        <dbReference type="Proteomes" id="UP001597079"/>
    </source>
</evidence>
<keyword evidence="3" id="KW-1185">Reference proteome</keyword>
<feature type="transmembrane region" description="Helical" evidence="1">
    <location>
        <begin position="75"/>
        <end position="95"/>
    </location>
</feature>
<gene>
    <name evidence="2" type="ORF">ACFSB2_22755</name>
</gene>
<comment type="caution">
    <text evidence="2">The sequence shown here is derived from an EMBL/GenBank/DDBJ whole genome shotgun (WGS) entry which is preliminary data.</text>
</comment>